<evidence type="ECO:0000313" key="4">
    <source>
        <dbReference type="WBParaSite" id="Gr19_v10_g3147.t1"/>
    </source>
</evidence>
<reference evidence="4" key="1">
    <citation type="submission" date="2022-11" db="UniProtKB">
        <authorList>
            <consortium name="WormBaseParasite"/>
        </authorList>
    </citation>
    <scope>IDENTIFICATION</scope>
</reference>
<name>A0A914HP93_GLORO</name>
<evidence type="ECO:0000256" key="1">
    <source>
        <dbReference type="SAM" id="MobiDB-lite"/>
    </source>
</evidence>
<dbReference type="Proteomes" id="UP000887572">
    <property type="component" value="Unplaced"/>
</dbReference>
<organism evidence="3 4">
    <name type="scientific">Globodera rostochiensis</name>
    <name type="common">Golden nematode worm</name>
    <name type="synonym">Heterodera rostochiensis</name>
    <dbReference type="NCBI Taxonomy" id="31243"/>
    <lineage>
        <taxon>Eukaryota</taxon>
        <taxon>Metazoa</taxon>
        <taxon>Ecdysozoa</taxon>
        <taxon>Nematoda</taxon>
        <taxon>Chromadorea</taxon>
        <taxon>Rhabditida</taxon>
        <taxon>Tylenchina</taxon>
        <taxon>Tylenchomorpha</taxon>
        <taxon>Tylenchoidea</taxon>
        <taxon>Heteroderidae</taxon>
        <taxon>Heteroderinae</taxon>
        <taxon>Globodera</taxon>
    </lineage>
</organism>
<protein>
    <submittedName>
        <fullName evidence="4">Uncharacterized protein</fullName>
    </submittedName>
</protein>
<feature type="compositionally biased region" description="Polar residues" evidence="1">
    <location>
        <begin position="62"/>
        <end position="101"/>
    </location>
</feature>
<evidence type="ECO:0000256" key="2">
    <source>
        <dbReference type="SAM" id="SignalP"/>
    </source>
</evidence>
<accession>A0A914HP93</accession>
<dbReference type="WBParaSite" id="Gr19_v10_g3147.t1">
    <property type="protein sequence ID" value="Gr19_v10_g3147.t1"/>
    <property type="gene ID" value="Gr19_v10_g3147"/>
</dbReference>
<keyword evidence="3" id="KW-1185">Reference proteome</keyword>
<feature type="chain" id="PRO_5036812147" evidence="2">
    <location>
        <begin position="24"/>
        <end position="195"/>
    </location>
</feature>
<feature type="region of interest" description="Disordered" evidence="1">
    <location>
        <begin position="62"/>
        <end position="108"/>
    </location>
</feature>
<keyword evidence="2" id="KW-0732">Signal</keyword>
<dbReference type="AlphaFoldDB" id="A0A914HP93"/>
<proteinExistence type="predicted"/>
<evidence type="ECO:0000313" key="3">
    <source>
        <dbReference type="Proteomes" id="UP000887572"/>
    </source>
</evidence>
<feature type="signal peptide" evidence="2">
    <location>
        <begin position="1"/>
        <end position="23"/>
    </location>
</feature>
<sequence length="195" mass="22969">MEEFWILILVSFFATNSLDKVESVQIFDEIFGEGWWDNDKAEEWDKLTLEHNFHHQIDRQNTQLGQIEPNSTDQLGQIEPNSTDHLGQIEPNSTDQNSPLTKSDKHKTAAKELGLNDRTIYKWKRKLGQTKPKHKYSHSEQNELMKRYYKIKDQNPKNSDNNIAKMLKIGKGTLVKWKKQFELQQFHPTFVDDIL</sequence>